<evidence type="ECO:0000313" key="2">
    <source>
        <dbReference type="EMBL" id="RJF78253.1"/>
    </source>
</evidence>
<dbReference type="Proteomes" id="UP000283458">
    <property type="component" value="Unassembled WGS sequence"/>
</dbReference>
<organism evidence="2 3">
    <name type="scientific">Azospirillum cavernae</name>
    <dbReference type="NCBI Taxonomy" id="2320860"/>
    <lineage>
        <taxon>Bacteria</taxon>
        <taxon>Pseudomonadati</taxon>
        <taxon>Pseudomonadota</taxon>
        <taxon>Alphaproteobacteria</taxon>
        <taxon>Rhodospirillales</taxon>
        <taxon>Azospirillaceae</taxon>
        <taxon>Azospirillum</taxon>
    </lineage>
</organism>
<protein>
    <submittedName>
        <fullName evidence="2">Uncharacterized protein</fullName>
    </submittedName>
</protein>
<gene>
    <name evidence="2" type="ORF">D3877_24405</name>
</gene>
<accession>A0A418VPQ5</accession>
<dbReference type="AlphaFoldDB" id="A0A418VPQ5"/>
<evidence type="ECO:0000256" key="1">
    <source>
        <dbReference type="SAM" id="MobiDB-lite"/>
    </source>
</evidence>
<evidence type="ECO:0000313" key="3">
    <source>
        <dbReference type="Proteomes" id="UP000283458"/>
    </source>
</evidence>
<sequence length="335" mass="33145">MGVAAPAALAKAVWAPTPDAKAASRGSDGTLMEFCWAVLACAWACPSAMAACEPRPAANASTTDARAASLKEPPDAKPCASDATSRSASDIGTPLAAKALLALLAAWAAAARADPAFSPEARAAARLSAKAPAAAADIPAVNPAIAWFAAKPPAASAAASCPAASTGTDGRVAAAAAAWAEVKAVSGETPFAKAVCRFDRKAFMCSGDMPEVAVANACAAVPPPVASAPASFSAAEVSTALESSLAMAAAFAAFNSAISGLPLASALARASPSSMTGPPMAFCKSSWTLAPLARAMCSAWASSTGWPVRFVSSTQTRRTSSAARWGSTPLPSSST</sequence>
<comment type="caution">
    <text evidence="2">The sequence shown here is derived from an EMBL/GenBank/DDBJ whole genome shotgun (WGS) entry which is preliminary data.</text>
</comment>
<proteinExistence type="predicted"/>
<feature type="region of interest" description="Disordered" evidence="1">
    <location>
        <begin position="63"/>
        <end position="88"/>
    </location>
</feature>
<reference evidence="2 3" key="1">
    <citation type="submission" date="2018-09" db="EMBL/GenBank/DDBJ databases">
        <authorList>
            <person name="Zhu H."/>
        </authorList>
    </citation>
    <scope>NUCLEOTIDE SEQUENCE [LARGE SCALE GENOMIC DNA]</scope>
    <source>
        <strain evidence="2 3">K2W22B-5</strain>
    </source>
</reference>
<name>A0A418VPQ5_9PROT</name>
<dbReference type="EMBL" id="QYUL01000004">
    <property type="protein sequence ID" value="RJF78253.1"/>
    <property type="molecule type" value="Genomic_DNA"/>
</dbReference>
<keyword evidence="3" id="KW-1185">Reference proteome</keyword>